<evidence type="ECO:0000256" key="3">
    <source>
        <dbReference type="ARBA" id="ARBA00022827"/>
    </source>
</evidence>
<evidence type="ECO:0000256" key="2">
    <source>
        <dbReference type="ARBA" id="ARBA00022630"/>
    </source>
</evidence>
<dbReference type="InterPro" id="IPR050432">
    <property type="entry name" value="FAD-linked_Oxidoreductases_BP"/>
</dbReference>
<evidence type="ECO:0000313" key="6">
    <source>
        <dbReference type="EMBL" id="MBG0564854.1"/>
    </source>
</evidence>
<dbReference type="SUPFAM" id="SSF55103">
    <property type="entry name" value="FAD-linked oxidases, C-terminal domain"/>
    <property type="match status" value="1"/>
</dbReference>
<dbReference type="InterPro" id="IPR016169">
    <property type="entry name" value="FAD-bd_PCMH_sub2"/>
</dbReference>
<evidence type="ECO:0000256" key="4">
    <source>
        <dbReference type="ARBA" id="ARBA00023002"/>
    </source>
</evidence>
<sequence length="483" mass="52204">MTAASAFALGSAGTLAVTRWAERGEIPPAAAPGALLDDASRLNPTAVRGVLFASPSADDTARTVAPLLRRIAAGDDPALAVAGVRHSMGGQSMLAGGWVLDTRPMNQITLDRAARVVRVGAGTTWRDLIPVLNAAGLSPKVMQSNHDFSVGGSLSVNCHGWHAAHPPIAGTVRRLRLLTATGDVRTCSPSENPELFGSVLGGYGLFGVILDADLEVWPNAIYTPHFQSMPASEYAATFAAEVYAPGTTTEMAYGRLSVDPRSFLEEAILVRFEPEPGTAGTVLPLTEPAAPELQRAVFRNSAGSGPGKALRWGLEREAAPWLARPLSRNTIQNQPAAVYADHSAETCDILHEYFIPQRRLWEFVQNARRVIEPSGVELLNVTVRDVRRDTRTALAYAREDVFGLVMNFRQERTGPADERMRKLTRSLIDAAAEVGGTFYLPYRLHATGGQLRRAYPGWDAAMAAKVRLDPRLVFRNALFDTYG</sequence>
<dbReference type="PANTHER" id="PTHR13878:SF53">
    <property type="entry name" value="CYTOKININ DEHYDROGENASE 6"/>
    <property type="match status" value="1"/>
</dbReference>
<organism evidence="6 7">
    <name type="scientific">Actinoplanes aureus</name>
    <dbReference type="NCBI Taxonomy" id="2792083"/>
    <lineage>
        <taxon>Bacteria</taxon>
        <taxon>Bacillati</taxon>
        <taxon>Actinomycetota</taxon>
        <taxon>Actinomycetes</taxon>
        <taxon>Micromonosporales</taxon>
        <taxon>Micromonosporaceae</taxon>
        <taxon>Actinoplanes</taxon>
    </lineage>
</organism>
<dbReference type="InterPro" id="IPR036318">
    <property type="entry name" value="FAD-bd_PCMH-like_sf"/>
</dbReference>
<proteinExistence type="inferred from homology"/>
<protein>
    <submittedName>
        <fullName evidence="6">FAD-binding oxidoreductase</fullName>
    </submittedName>
</protein>
<name>A0A931G428_9ACTN</name>
<keyword evidence="2" id="KW-0285">Flavoprotein</keyword>
<dbReference type="PANTHER" id="PTHR13878">
    <property type="entry name" value="GULONOLACTONE OXIDASE"/>
    <property type="match status" value="1"/>
</dbReference>
<comment type="caution">
    <text evidence="6">The sequence shown here is derived from an EMBL/GenBank/DDBJ whole genome shotgun (WGS) entry which is preliminary data.</text>
</comment>
<feature type="domain" description="FAD-binding PCMH-type" evidence="5">
    <location>
        <begin position="51"/>
        <end position="219"/>
    </location>
</feature>
<accession>A0A931G428</accession>
<dbReference type="Pfam" id="PF01565">
    <property type="entry name" value="FAD_binding_4"/>
    <property type="match status" value="1"/>
</dbReference>
<dbReference type="AlphaFoldDB" id="A0A931G428"/>
<dbReference type="RefSeq" id="WP_196416623.1">
    <property type="nucleotide sequence ID" value="NZ_JADQTO010000012.1"/>
</dbReference>
<dbReference type="GO" id="GO:0016491">
    <property type="term" value="F:oxidoreductase activity"/>
    <property type="evidence" value="ECO:0007669"/>
    <property type="project" value="UniProtKB-KW"/>
</dbReference>
<dbReference type="InterPro" id="IPR016166">
    <property type="entry name" value="FAD-bd_PCMH"/>
</dbReference>
<dbReference type="InterPro" id="IPR016164">
    <property type="entry name" value="FAD-linked_Oxase-like_C"/>
</dbReference>
<evidence type="ECO:0000259" key="5">
    <source>
        <dbReference type="PROSITE" id="PS51387"/>
    </source>
</evidence>
<keyword evidence="4" id="KW-0560">Oxidoreductase</keyword>
<dbReference type="SUPFAM" id="SSF56176">
    <property type="entry name" value="FAD-binding/transporter-associated domain-like"/>
    <property type="match status" value="1"/>
</dbReference>
<reference evidence="6" key="1">
    <citation type="submission" date="2020-11" db="EMBL/GenBank/DDBJ databases">
        <title>Isolation and identification of active actinomycetes.</title>
        <authorList>
            <person name="Sun X."/>
        </authorList>
    </citation>
    <scope>NUCLEOTIDE SEQUENCE</scope>
    <source>
        <strain evidence="6">NEAU-A11</strain>
    </source>
</reference>
<evidence type="ECO:0000256" key="1">
    <source>
        <dbReference type="ARBA" id="ARBA00005466"/>
    </source>
</evidence>
<keyword evidence="3" id="KW-0274">FAD</keyword>
<evidence type="ECO:0000313" key="7">
    <source>
        <dbReference type="Proteomes" id="UP000598146"/>
    </source>
</evidence>
<dbReference type="GO" id="GO:0071949">
    <property type="term" value="F:FAD binding"/>
    <property type="evidence" value="ECO:0007669"/>
    <property type="project" value="InterPro"/>
</dbReference>
<keyword evidence="7" id="KW-1185">Reference proteome</keyword>
<gene>
    <name evidence="6" type="ORF">I4J89_25725</name>
</gene>
<comment type="similarity">
    <text evidence="1">Belongs to the oxygen-dependent FAD-linked oxidoreductase family.</text>
</comment>
<dbReference type="PROSITE" id="PS51387">
    <property type="entry name" value="FAD_PCMH"/>
    <property type="match status" value="1"/>
</dbReference>
<dbReference type="Gene3D" id="3.30.465.10">
    <property type="match status" value="1"/>
</dbReference>
<dbReference type="Proteomes" id="UP000598146">
    <property type="component" value="Unassembled WGS sequence"/>
</dbReference>
<dbReference type="EMBL" id="JADQTO010000012">
    <property type="protein sequence ID" value="MBG0564854.1"/>
    <property type="molecule type" value="Genomic_DNA"/>
</dbReference>
<dbReference type="InterPro" id="IPR006094">
    <property type="entry name" value="Oxid_FAD_bind_N"/>
</dbReference>